<keyword evidence="2" id="KW-1185">Reference proteome</keyword>
<accession>A0AAD4V8M7</accession>
<dbReference type="AlphaFoldDB" id="A0AAD4V8M7"/>
<reference evidence="1 2" key="1">
    <citation type="journal article" date="2022" name="G3 (Bethesda)">
        <title>Whole-genome sequence and methylome profiling of the almond [Prunus dulcis (Mill.) D.A. Webb] cultivar 'Nonpareil'.</title>
        <authorList>
            <person name="D'Amico-Willman K.M."/>
            <person name="Ouma W.Z."/>
            <person name="Meulia T."/>
            <person name="Sideli G.M."/>
            <person name="Gradziel T.M."/>
            <person name="Fresnedo-Ramirez J."/>
        </authorList>
    </citation>
    <scope>NUCLEOTIDE SEQUENCE [LARGE SCALE GENOMIC DNA]</scope>
    <source>
        <strain evidence="1">Clone GOH B32 T37-40</strain>
    </source>
</reference>
<proteinExistence type="predicted"/>
<dbReference type="EMBL" id="JAJFAZ020000007">
    <property type="protein sequence ID" value="KAI5319978.1"/>
    <property type="molecule type" value="Genomic_DNA"/>
</dbReference>
<comment type="caution">
    <text evidence="1">The sequence shown here is derived from an EMBL/GenBank/DDBJ whole genome shotgun (WGS) entry which is preliminary data.</text>
</comment>
<evidence type="ECO:0000313" key="1">
    <source>
        <dbReference type="EMBL" id="KAI5319978.1"/>
    </source>
</evidence>
<sequence length="358" mass="42968">MGKLQVSVDGIQKEQKHKLNPEKDLVVNKDGIFIQYVFNYDPSQIYSTGKIYFKNGKEGEARFFKFEKSEEDLAKKTFTLTSKLANYDQRVGVLKPHFLTYYEPQNIWILCYEKFNHLLSEINIDAEDFVNGDSRILSFWWRSSIRNLLRTIKHMHSYKFFHKGLNGSDNYVVVSGRVKIINIQSSFEDLEDPPSQVNVLRMNDLKAFRNMLKEKIMLPEDSWVDRDSFFDFFDKEEYPYHIFIEKLASHPFLLTPAERMKRFYSIHDSANESKFKRRLDGREFYKYRGWNRKDMFREFQKVYKIFNSKYDGDSVWDLLEFLKDVYEDDNRRELTLDAAYAEVRRLYPDFLEKIHAIV</sequence>
<dbReference type="Proteomes" id="UP001054821">
    <property type="component" value="Chromosome 7"/>
</dbReference>
<protein>
    <recommendedName>
        <fullName evidence="3">Protein kinase domain-containing protein</fullName>
    </recommendedName>
</protein>
<organism evidence="1 2">
    <name type="scientific">Prunus dulcis</name>
    <name type="common">Almond</name>
    <name type="synonym">Amygdalus dulcis</name>
    <dbReference type="NCBI Taxonomy" id="3755"/>
    <lineage>
        <taxon>Eukaryota</taxon>
        <taxon>Viridiplantae</taxon>
        <taxon>Streptophyta</taxon>
        <taxon>Embryophyta</taxon>
        <taxon>Tracheophyta</taxon>
        <taxon>Spermatophyta</taxon>
        <taxon>Magnoliopsida</taxon>
        <taxon>eudicotyledons</taxon>
        <taxon>Gunneridae</taxon>
        <taxon>Pentapetalae</taxon>
        <taxon>rosids</taxon>
        <taxon>fabids</taxon>
        <taxon>Rosales</taxon>
        <taxon>Rosaceae</taxon>
        <taxon>Amygdaloideae</taxon>
        <taxon>Amygdaleae</taxon>
        <taxon>Prunus</taxon>
    </lineage>
</organism>
<name>A0AAD4V8M7_PRUDU</name>
<evidence type="ECO:0008006" key="3">
    <source>
        <dbReference type="Google" id="ProtNLM"/>
    </source>
</evidence>
<gene>
    <name evidence="1" type="ORF">L3X38_039686</name>
</gene>
<evidence type="ECO:0000313" key="2">
    <source>
        <dbReference type="Proteomes" id="UP001054821"/>
    </source>
</evidence>